<dbReference type="Proteomes" id="UP001180020">
    <property type="component" value="Unassembled WGS sequence"/>
</dbReference>
<evidence type="ECO:0000313" key="2">
    <source>
        <dbReference type="Proteomes" id="UP001180020"/>
    </source>
</evidence>
<comment type="caution">
    <text evidence="1">The sequence shown here is derived from an EMBL/GenBank/DDBJ whole genome shotgun (WGS) entry which is preliminary data.</text>
</comment>
<evidence type="ECO:0000313" key="1">
    <source>
        <dbReference type="EMBL" id="KAK1322625.1"/>
    </source>
</evidence>
<name>A0AAV9F9H8_ACOCL</name>
<reference evidence="1" key="1">
    <citation type="journal article" date="2023" name="Nat. Commun.">
        <title>Diploid and tetraploid genomes of Acorus and the evolution of monocots.</title>
        <authorList>
            <person name="Ma L."/>
            <person name="Liu K.W."/>
            <person name="Li Z."/>
            <person name="Hsiao Y.Y."/>
            <person name="Qi Y."/>
            <person name="Fu T."/>
            <person name="Tang G.D."/>
            <person name="Zhang D."/>
            <person name="Sun W.H."/>
            <person name="Liu D.K."/>
            <person name="Li Y."/>
            <person name="Chen G.Z."/>
            <person name="Liu X.D."/>
            <person name="Liao X.Y."/>
            <person name="Jiang Y.T."/>
            <person name="Yu X."/>
            <person name="Hao Y."/>
            <person name="Huang J."/>
            <person name="Zhao X.W."/>
            <person name="Ke S."/>
            <person name="Chen Y.Y."/>
            <person name="Wu W.L."/>
            <person name="Hsu J.L."/>
            <person name="Lin Y.F."/>
            <person name="Huang M.D."/>
            <person name="Li C.Y."/>
            <person name="Huang L."/>
            <person name="Wang Z.W."/>
            <person name="Zhao X."/>
            <person name="Zhong W.Y."/>
            <person name="Peng D.H."/>
            <person name="Ahmad S."/>
            <person name="Lan S."/>
            <person name="Zhang J.S."/>
            <person name="Tsai W.C."/>
            <person name="Van de Peer Y."/>
            <person name="Liu Z.J."/>
        </authorList>
    </citation>
    <scope>NUCLEOTIDE SEQUENCE</scope>
    <source>
        <strain evidence="1">CP</strain>
    </source>
</reference>
<protein>
    <submittedName>
        <fullName evidence="1">Uncharacterized protein</fullName>
    </submittedName>
</protein>
<proteinExistence type="predicted"/>
<organism evidence="1 2">
    <name type="scientific">Acorus calamus</name>
    <name type="common">Sweet flag</name>
    <dbReference type="NCBI Taxonomy" id="4465"/>
    <lineage>
        <taxon>Eukaryota</taxon>
        <taxon>Viridiplantae</taxon>
        <taxon>Streptophyta</taxon>
        <taxon>Embryophyta</taxon>
        <taxon>Tracheophyta</taxon>
        <taxon>Spermatophyta</taxon>
        <taxon>Magnoliopsida</taxon>
        <taxon>Liliopsida</taxon>
        <taxon>Acoraceae</taxon>
        <taxon>Acorus</taxon>
    </lineage>
</organism>
<sequence>MKRLCVTELLDTWTFVVLRPIRLEEQLRLVAVLWDKTAMREIINMSEKLHKASNNGIISMVTWMREGGSVNEARSL</sequence>
<accession>A0AAV9F9H8</accession>
<keyword evidence="2" id="KW-1185">Reference proteome</keyword>
<dbReference type="EMBL" id="JAUJYO010000003">
    <property type="protein sequence ID" value="KAK1322625.1"/>
    <property type="molecule type" value="Genomic_DNA"/>
</dbReference>
<dbReference type="AlphaFoldDB" id="A0AAV9F9H8"/>
<reference evidence="1" key="2">
    <citation type="submission" date="2023-06" db="EMBL/GenBank/DDBJ databases">
        <authorList>
            <person name="Ma L."/>
            <person name="Liu K.-W."/>
            <person name="Li Z."/>
            <person name="Hsiao Y.-Y."/>
            <person name="Qi Y."/>
            <person name="Fu T."/>
            <person name="Tang G."/>
            <person name="Zhang D."/>
            <person name="Sun W.-H."/>
            <person name="Liu D.-K."/>
            <person name="Li Y."/>
            <person name="Chen G.-Z."/>
            <person name="Liu X.-D."/>
            <person name="Liao X.-Y."/>
            <person name="Jiang Y.-T."/>
            <person name="Yu X."/>
            <person name="Hao Y."/>
            <person name="Huang J."/>
            <person name="Zhao X.-W."/>
            <person name="Ke S."/>
            <person name="Chen Y.-Y."/>
            <person name="Wu W.-L."/>
            <person name="Hsu J.-L."/>
            <person name="Lin Y.-F."/>
            <person name="Huang M.-D."/>
            <person name="Li C.-Y."/>
            <person name="Huang L."/>
            <person name="Wang Z.-W."/>
            <person name="Zhao X."/>
            <person name="Zhong W.-Y."/>
            <person name="Peng D.-H."/>
            <person name="Ahmad S."/>
            <person name="Lan S."/>
            <person name="Zhang J.-S."/>
            <person name="Tsai W.-C."/>
            <person name="Van De Peer Y."/>
            <person name="Liu Z.-J."/>
        </authorList>
    </citation>
    <scope>NUCLEOTIDE SEQUENCE</scope>
    <source>
        <strain evidence="1">CP</strain>
        <tissue evidence="1">Leaves</tissue>
    </source>
</reference>
<gene>
    <name evidence="1" type="ORF">QJS10_CPA03g01574</name>
</gene>